<comment type="caution">
    <text evidence="1">The sequence shown here is derived from an EMBL/GenBank/DDBJ whole genome shotgun (WGS) entry which is preliminary data.</text>
</comment>
<dbReference type="EMBL" id="QUAM01000006">
    <property type="protein sequence ID" value="TPR12799.1"/>
    <property type="molecule type" value="Genomic_DNA"/>
</dbReference>
<reference evidence="1 2" key="1">
    <citation type="submission" date="2018-08" db="EMBL/GenBank/DDBJ databases">
        <title>Comparative genomics of wild bee and flower associated Lactobacillus reveals potential adaptation to the bee host.</title>
        <authorList>
            <person name="Vuong H.Q."/>
            <person name="Mcfrederick Q.S."/>
        </authorList>
    </citation>
    <scope>NUCLEOTIDE SEQUENCE [LARGE SCALE GENOMIC DNA]</scope>
    <source>
        <strain evidence="1 2">HV_04</strain>
    </source>
</reference>
<sequence length="110" mass="12287">MAKDLLYTTDGDLYLGPNGPVEISGLDEIKQTLDFILMTMDTSWLIGGYDENAAISTVNLALKQDKRVIDVIKVSPSYDNENHTVDFYIIVNTTLGTLDFRKELRADAIN</sequence>
<evidence type="ECO:0000313" key="2">
    <source>
        <dbReference type="Proteomes" id="UP000767392"/>
    </source>
</evidence>
<accession>A0ABY2YRX9</accession>
<evidence type="ECO:0000313" key="1">
    <source>
        <dbReference type="EMBL" id="TPR12799.1"/>
    </source>
</evidence>
<name>A0ABY2YRX9_9LACO</name>
<dbReference type="RefSeq" id="WP_105988555.1">
    <property type="nucleotide sequence ID" value="NZ_POST01000014.1"/>
</dbReference>
<proteinExistence type="predicted"/>
<gene>
    <name evidence="1" type="ORF">DY048_07250</name>
</gene>
<organism evidence="1 2">
    <name type="scientific">Apilactobacillus timberlakei</name>
    <dbReference type="NCBI Taxonomy" id="2008380"/>
    <lineage>
        <taxon>Bacteria</taxon>
        <taxon>Bacillati</taxon>
        <taxon>Bacillota</taxon>
        <taxon>Bacilli</taxon>
        <taxon>Lactobacillales</taxon>
        <taxon>Lactobacillaceae</taxon>
        <taxon>Apilactobacillus</taxon>
    </lineage>
</organism>
<dbReference type="Proteomes" id="UP000767392">
    <property type="component" value="Unassembled WGS sequence"/>
</dbReference>
<keyword evidence="2" id="KW-1185">Reference proteome</keyword>
<protein>
    <submittedName>
        <fullName evidence="1">Uncharacterized protein</fullName>
    </submittedName>
</protein>